<evidence type="ECO:0000313" key="1">
    <source>
        <dbReference type="EMBL" id="SHL40396.1"/>
    </source>
</evidence>
<dbReference type="EMBL" id="FRAL01000013">
    <property type="protein sequence ID" value="SHL40396.1"/>
    <property type="molecule type" value="Genomic_DNA"/>
</dbReference>
<reference evidence="2" key="1">
    <citation type="submission" date="2016-11" db="EMBL/GenBank/DDBJ databases">
        <authorList>
            <person name="Varghese N."/>
            <person name="Submissions S."/>
        </authorList>
    </citation>
    <scope>NUCLEOTIDE SEQUENCE [LARGE SCALE GENOMIC DNA]</scope>
    <source>
        <strain evidence="2">ALO Sharm</strain>
    </source>
</reference>
<dbReference type="AlphaFoldDB" id="A0A1M7ACK9"/>
<name>A0A1M7ACK9_9GAMM</name>
<dbReference type="OrthoDB" id="6170566at2"/>
<dbReference type="Proteomes" id="UP000184248">
    <property type="component" value="Unassembled WGS sequence"/>
</dbReference>
<proteinExistence type="predicted"/>
<sequence length="196" mass="22247">MPVRIPGVRGKGGASPADLILEHIELCRENVKTIERIATHQKKREMRNEINKRIRACNNLLGMTSGSRRFGHIYRETDLQKGEKLVSEHVIPVSELTSLYENGTPLEELIFYPIALISNASNALLNKRGLNRSRKDCSKPFSRYSEAGIKVESHLGREVETKTWGMADHWDLINETPELSNIMDAVYSRSLSHKSH</sequence>
<keyword evidence="2" id="KW-1185">Reference proteome</keyword>
<protein>
    <submittedName>
        <fullName evidence="1">Uncharacterized protein</fullName>
    </submittedName>
</protein>
<organism evidence="1 2">
    <name type="scientific">Halomonas caseinilytica</name>
    <dbReference type="NCBI Taxonomy" id="438744"/>
    <lineage>
        <taxon>Bacteria</taxon>
        <taxon>Pseudomonadati</taxon>
        <taxon>Pseudomonadota</taxon>
        <taxon>Gammaproteobacteria</taxon>
        <taxon>Oceanospirillales</taxon>
        <taxon>Halomonadaceae</taxon>
        <taxon>Halomonas</taxon>
    </lineage>
</organism>
<dbReference type="RefSeq" id="WP_137055296.1">
    <property type="nucleotide sequence ID" value="NZ_BDEO01000011.1"/>
</dbReference>
<gene>
    <name evidence="1" type="ORF">SAMN05192556_11320</name>
</gene>
<accession>A0A1M7ACK9</accession>
<evidence type="ECO:0000313" key="2">
    <source>
        <dbReference type="Proteomes" id="UP000184248"/>
    </source>
</evidence>